<dbReference type="KEGG" id="heo:C694_04495"/>
<proteinExistence type="predicted"/>
<dbReference type="PIR" id="F64629">
    <property type="entry name" value="F64629"/>
</dbReference>
<evidence type="ECO:0000313" key="1">
    <source>
        <dbReference type="EMBL" id="AAD07931.1"/>
    </source>
</evidence>
<dbReference type="PATRIC" id="fig|85962.47.peg.933"/>
<accession>O25545</accession>
<dbReference type="KEGG" id="hpy:HP_0878"/>
<dbReference type="Proteomes" id="UP000000429">
    <property type="component" value="Chromosome"/>
</dbReference>
<sequence length="57" mass="6843">MKANTIILVDWENFRRDIKQTKCVNYNIALDVIVTIRAFLLDDEWDQSYLLLYHPTL</sequence>
<reference evidence="1 2" key="1">
    <citation type="journal article" date="1997" name="Nature">
        <title>The complete genome sequence of the gastric pathogen Helicobacter pylori.</title>
        <authorList>
            <person name="Tomb J.-F."/>
            <person name="White O."/>
            <person name="Kerlavage A.R."/>
            <person name="Clayton R.A."/>
            <person name="Sutton G.G."/>
            <person name="Fleischmann R.D."/>
            <person name="Ketchum K.A."/>
            <person name="Klenk H.P."/>
            <person name="Gill S."/>
            <person name="Dougherty B.A."/>
            <person name="Nelson K."/>
            <person name="Quackenbush J."/>
            <person name="Zhou L."/>
            <person name="Kirkness E.F."/>
            <person name="Peterson S."/>
            <person name="Loftus B."/>
            <person name="Richardson D."/>
            <person name="Dodson R."/>
            <person name="Khalak H.G."/>
            <person name="Glodek A."/>
            <person name="McKenney K."/>
            <person name="Fitzegerald L.M."/>
            <person name="Lee N."/>
            <person name="Adams M.D."/>
            <person name="Hickey E.K."/>
            <person name="Berg D.E."/>
            <person name="Gocayne J.D."/>
            <person name="Utterback T.R."/>
            <person name="Peterson J.D."/>
            <person name="Kelley J.M."/>
            <person name="Karp P.D."/>
            <person name="Smith H.O."/>
            <person name="Fraser C.M."/>
            <person name="Venter J.C."/>
        </authorList>
    </citation>
    <scope>NUCLEOTIDE SEQUENCE [LARGE SCALE GENOMIC DNA]</scope>
    <source>
        <strain evidence="2">ATCC 700392 / 26695</strain>
    </source>
</reference>
<dbReference type="AlphaFoldDB" id="O25545"/>
<dbReference type="EnsemblBacteria" id="AAD07931">
    <property type="protein sequence ID" value="AAD07931"/>
    <property type="gene ID" value="HP_0878"/>
</dbReference>
<dbReference type="PaxDb" id="85962-C694_04495"/>
<keyword evidence="2" id="KW-1185">Reference proteome</keyword>
<gene>
    <name evidence="1" type="ordered locus">HP_0878</name>
</gene>
<name>O25545_HELPY</name>
<protein>
    <recommendedName>
        <fullName evidence="3">NYN domain-containing protein</fullName>
    </recommendedName>
</protein>
<evidence type="ECO:0000313" key="2">
    <source>
        <dbReference type="Proteomes" id="UP000000429"/>
    </source>
</evidence>
<evidence type="ECO:0008006" key="3">
    <source>
        <dbReference type="Google" id="ProtNLM"/>
    </source>
</evidence>
<dbReference type="InParanoid" id="O25545"/>
<dbReference type="STRING" id="85962.HP_0878"/>
<dbReference type="EMBL" id="AE000511">
    <property type="protein sequence ID" value="AAD07931.1"/>
    <property type="molecule type" value="Genomic_DNA"/>
</dbReference>
<organism evidence="1 2">
    <name type="scientific">Helicobacter pylori (strain ATCC 700392 / 26695)</name>
    <name type="common">Campylobacter pylori</name>
    <dbReference type="NCBI Taxonomy" id="85962"/>
    <lineage>
        <taxon>Bacteria</taxon>
        <taxon>Pseudomonadati</taxon>
        <taxon>Campylobacterota</taxon>
        <taxon>Epsilonproteobacteria</taxon>
        <taxon>Campylobacterales</taxon>
        <taxon>Helicobacteraceae</taxon>
        <taxon>Helicobacter</taxon>
    </lineage>
</organism>